<feature type="region of interest" description="Disordered" evidence="8">
    <location>
        <begin position="1"/>
        <end position="66"/>
    </location>
</feature>
<keyword evidence="5" id="KW-0234">DNA repair</keyword>
<comment type="caution">
    <text evidence="10">The sequence shown here is derived from an EMBL/GenBank/DDBJ whole genome shotgun (WGS) entry which is preliminary data.</text>
</comment>
<dbReference type="EMBL" id="JAZDUA010000854">
    <property type="protein sequence ID" value="KAK7789033.1"/>
    <property type="molecule type" value="Genomic_DNA"/>
</dbReference>
<evidence type="ECO:0000313" key="11">
    <source>
        <dbReference type="Proteomes" id="UP001378592"/>
    </source>
</evidence>
<evidence type="ECO:0000256" key="2">
    <source>
        <dbReference type="ARBA" id="ARBA00006661"/>
    </source>
</evidence>
<feature type="compositionally biased region" description="Basic residues" evidence="8">
    <location>
        <begin position="1171"/>
        <end position="1186"/>
    </location>
</feature>
<evidence type="ECO:0000313" key="10">
    <source>
        <dbReference type="EMBL" id="KAK7789033.1"/>
    </source>
</evidence>
<dbReference type="GO" id="GO:0000712">
    <property type="term" value="P:resolution of meiotic recombination intermediates"/>
    <property type="evidence" value="ECO:0007669"/>
    <property type="project" value="TreeGrafter"/>
</dbReference>
<dbReference type="PANTHER" id="PTHR21541">
    <property type="entry name" value="BTB POZ DOMAIN CONTAINING 12"/>
    <property type="match status" value="1"/>
</dbReference>
<dbReference type="GO" id="GO:0006281">
    <property type="term" value="P:DNA repair"/>
    <property type="evidence" value="ECO:0007669"/>
    <property type="project" value="UniProtKB-KW"/>
</dbReference>
<keyword evidence="4" id="KW-0233">DNA recombination</keyword>
<keyword evidence="3" id="KW-0227">DNA damage</keyword>
<evidence type="ECO:0000256" key="1">
    <source>
        <dbReference type="ARBA" id="ARBA00004123"/>
    </source>
</evidence>
<name>A0AAN9V3R5_9ORTH</name>
<evidence type="ECO:0000259" key="9">
    <source>
        <dbReference type="Pfam" id="PF00651"/>
    </source>
</evidence>
<feature type="compositionally biased region" description="Polar residues" evidence="8">
    <location>
        <begin position="1"/>
        <end position="17"/>
    </location>
</feature>
<feature type="compositionally biased region" description="Polar residues" evidence="8">
    <location>
        <begin position="1026"/>
        <end position="1036"/>
    </location>
</feature>
<feature type="region of interest" description="Disordered" evidence="8">
    <location>
        <begin position="1015"/>
        <end position="1036"/>
    </location>
</feature>
<evidence type="ECO:0000256" key="6">
    <source>
        <dbReference type="ARBA" id="ARBA00023242"/>
    </source>
</evidence>
<feature type="region of interest" description="Disordered" evidence="8">
    <location>
        <begin position="936"/>
        <end position="955"/>
    </location>
</feature>
<dbReference type="GO" id="GO:0033557">
    <property type="term" value="C:Slx1-Slx4 complex"/>
    <property type="evidence" value="ECO:0007669"/>
    <property type="project" value="InterPro"/>
</dbReference>
<evidence type="ECO:0000256" key="5">
    <source>
        <dbReference type="ARBA" id="ARBA00023204"/>
    </source>
</evidence>
<evidence type="ECO:0000256" key="4">
    <source>
        <dbReference type="ARBA" id="ARBA00023172"/>
    </source>
</evidence>
<accession>A0AAN9V3R5</accession>
<evidence type="ECO:0000256" key="3">
    <source>
        <dbReference type="ARBA" id="ARBA00022763"/>
    </source>
</evidence>
<dbReference type="PANTHER" id="PTHR21541:SF3">
    <property type="entry name" value="STRUCTURE-SPECIFIC ENDONUCLEASE SUBUNIT SLX4"/>
    <property type="match status" value="1"/>
</dbReference>
<comment type="similarity">
    <text evidence="2">Belongs to the SLX4 family.</text>
</comment>
<feature type="region of interest" description="Disordered" evidence="8">
    <location>
        <begin position="1144"/>
        <end position="1224"/>
    </location>
</feature>
<evidence type="ECO:0000256" key="8">
    <source>
        <dbReference type="SAM" id="MobiDB-lite"/>
    </source>
</evidence>
<feature type="compositionally biased region" description="Low complexity" evidence="8">
    <location>
        <begin position="1206"/>
        <end position="1224"/>
    </location>
</feature>
<dbReference type="Pfam" id="PF00651">
    <property type="entry name" value="BTB"/>
    <property type="match status" value="1"/>
</dbReference>
<keyword evidence="11" id="KW-1185">Reference proteome</keyword>
<dbReference type="Proteomes" id="UP001378592">
    <property type="component" value="Unassembled WGS sequence"/>
</dbReference>
<feature type="domain" description="BTB" evidence="9">
    <location>
        <begin position="448"/>
        <end position="536"/>
    </location>
</feature>
<proteinExistence type="inferred from homology"/>
<dbReference type="SUPFAM" id="SSF54695">
    <property type="entry name" value="POZ domain"/>
    <property type="match status" value="1"/>
</dbReference>
<gene>
    <name evidence="10" type="ORF">R5R35_006533</name>
</gene>
<dbReference type="InterPro" id="IPR000210">
    <property type="entry name" value="BTB/POZ_dom"/>
</dbReference>
<dbReference type="InterPro" id="IPR011333">
    <property type="entry name" value="SKP1/BTB/POZ_sf"/>
</dbReference>
<feature type="compositionally biased region" description="Basic residues" evidence="8">
    <location>
        <begin position="943"/>
        <end position="953"/>
    </location>
</feature>
<keyword evidence="6" id="KW-0539">Nucleus</keyword>
<dbReference type="GO" id="GO:0006260">
    <property type="term" value="P:DNA replication"/>
    <property type="evidence" value="ECO:0007669"/>
    <property type="project" value="InterPro"/>
</dbReference>
<protein>
    <recommendedName>
        <fullName evidence="7">Structure-specific endonuclease subunit SLX4</fullName>
    </recommendedName>
</protein>
<dbReference type="Gene3D" id="3.30.710.10">
    <property type="entry name" value="Potassium Channel Kv1.1, Chain A"/>
    <property type="match status" value="1"/>
</dbReference>
<dbReference type="InterPro" id="IPR018574">
    <property type="entry name" value="Structure-sp_endonuc_su_Slx4"/>
</dbReference>
<reference evidence="10 11" key="1">
    <citation type="submission" date="2024-03" db="EMBL/GenBank/DDBJ databases">
        <title>The genome assembly and annotation of the cricket Gryllus longicercus Weissman &amp; Gray.</title>
        <authorList>
            <person name="Szrajer S."/>
            <person name="Gray D."/>
            <person name="Ylla G."/>
        </authorList>
    </citation>
    <scope>NUCLEOTIDE SEQUENCE [LARGE SCALE GENOMIC DNA]</scope>
    <source>
        <strain evidence="10">DAG 2021-001</strain>
        <tissue evidence="10">Whole body minus gut</tissue>
    </source>
</reference>
<organism evidence="10 11">
    <name type="scientific">Gryllus longicercus</name>
    <dbReference type="NCBI Taxonomy" id="2509291"/>
    <lineage>
        <taxon>Eukaryota</taxon>
        <taxon>Metazoa</taxon>
        <taxon>Ecdysozoa</taxon>
        <taxon>Arthropoda</taxon>
        <taxon>Hexapoda</taxon>
        <taxon>Insecta</taxon>
        <taxon>Pterygota</taxon>
        <taxon>Neoptera</taxon>
        <taxon>Polyneoptera</taxon>
        <taxon>Orthoptera</taxon>
        <taxon>Ensifera</taxon>
        <taxon>Gryllidea</taxon>
        <taxon>Grylloidea</taxon>
        <taxon>Gryllidae</taxon>
        <taxon>Gryllinae</taxon>
        <taxon>Gryllus</taxon>
    </lineage>
</organism>
<dbReference type="Pfam" id="PF09494">
    <property type="entry name" value="Slx4"/>
    <property type="match status" value="1"/>
</dbReference>
<evidence type="ECO:0000256" key="7">
    <source>
        <dbReference type="ARBA" id="ARBA00029496"/>
    </source>
</evidence>
<comment type="subcellular location">
    <subcellularLocation>
        <location evidence="1">Nucleus</location>
    </subcellularLocation>
</comment>
<sequence>MDQSEFQKSQLPNTSLDDSPFLNIKTSRLRKKKTQSKLTYLKQVSTKRKKSDAPKTSENEDNIQCETKRKENTLWTSLGESPSSLDAIHENASGNKEENIVCACPVCWKRFENSGDQMQHMKTCASKHNLTLKQLLDAVDLQTKQIEERKLLGLPCVLTTGIAKKSISKKSSSVSDKDDPDLQLGLALSVSMQESEEQNNVVEQEIMLEAGLGDEVAANQASLLERFGFTSTRPVLPSIYPRARPGKTKLKGTPLLLIRTQDERERLITEKVAIILTSEENKLTPPSDGNLEVFVKSSLQSETLAQLQNQGCCLWEKASASPSPKDCDLYYVESLSYIISPSTIKAGSKLKHLSQVPCRLKTPEKCLPRTVEDTRLNPMGKQNEIMTGFSQDSLSQQTNEEESLFSECGRSDNQENINTTALAKKSATDLVEKSSQFVSRFIDDWSDMLNNSSMSDIKIRVQGGEEIYVHELVLFVRCPNILLDVKQANDSMKYIIWDKISFNCAFAFLDFIYCGSTCKINDLKYCADEIIFLSMKYCVEDLCFYLKCIMNEDNYYGIVKRQNRNDTSSDINSKVVKQYNSDFNEATIGNFHLASACKSNIERSIDPLYNVIKEEEKLIESNCESSDKAIFVGSSKKNDSLHESCLSPDPFVDSCDNEIINTSSTRKNSSPNTQQNMDNLLEALNMDEDEKFHPIEMKGSSKIDSKLSGTCGFVKESSEVEIVEDEKYDIYNASTIKKRKQSDYCDSLDVKQICTNRRNSVRKSLLSSFSGEGENFLSVEKIEVKISHSPKICKNNSLNSVESVGKDSVNGSDGGSAKEISSKKVLKEVENTDGSSPMNDVVTIECSPSISSEKLSDAVDKVDTSTDLLGDFCADYEYQNYYANYSPCSEEIPFQPKYGAEKSVENPVMGKQQLFKTEETSKSPFSSPLSVKSLSRADSSFSHRTRHSRKKLALTRTRSNSDISLNYNAFSPSPISVKCLSQSSIHLKSSHDTNTDKNKVLSVSDVESDDLKIGISSGINVPSPATPSTHVQRTPNRSLNSVKRLLEDSFTAERERNLLERKLDSESWPCSTPNSTQSKKKVFSKHLQSIKDGDNCVTPMADYSGMDTPMLKKELQKYGLKPLKRKRAKQILRHIYNELHPLVPVHSKDGRSHPVSSPAGSEMPFSCTEKRVKKMSIPKKSKKKNKMDKDDAATVSSSEEAEISSENEVSFPSTQESSSSSQCQFEVLEDPAEDYALTQIDVSELPGVVLNYIRKTPEFHQQVLLYEPIWLEQLQEGLKALSYKFKLTQLMEYLDEKCITFRTIHGSKTKQRQKKKKSK</sequence>
<dbReference type="CDD" id="cd22999">
    <property type="entry name" value="SAP_SLX4"/>
    <property type="match status" value="1"/>
</dbReference>